<dbReference type="GeneID" id="4355710"/>
<feature type="domain" description="Protein kinase" evidence="1">
    <location>
        <begin position="1"/>
        <end position="225"/>
    </location>
</feature>
<dbReference type="Proteomes" id="UP000007963">
    <property type="component" value="Unassembled WGS sequence"/>
</dbReference>
<dbReference type="VEuPathDB" id="FungiDB:ATEG_00947"/>
<proteinExistence type="predicted"/>
<feature type="domain" description="N-acetyltransferase" evidence="2">
    <location>
        <begin position="286"/>
        <end position="434"/>
    </location>
</feature>
<evidence type="ECO:0000259" key="2">
    <source>
        <dbReference type="PROSITE" id="PS51186"/>
    </source>
</evidence>
<evidence type="ECO:0000313" key="3">
    <source>
        <dbReference type="EMBL" id="EAU39593.1"/>
    </source>
</evidence>
<dbReference type="AlphaFoldDB" id="Q0CZD7"/>
<sequence>MCHGGESTLQGRTFHWLCAILTCGTDISGRNIAFSCSQLSKAGENDLFTVLGSPEIEPLSRLDGTPLPDGFPTQLVKAAEWVDWIDEDDEDIRLLDFGESFLRGNEPQHLAQPGSLRVPETIFTDLFDYRVDLWRVGCAIYSFLFASTPFWYLGEIEVLVFQMIGFVEELPVEWQNRELSELDRRFTERIHEPVLAPLLEVIRGLMRFLPSSRISASEALDILEVSQRGNGCKHEHDSSFSRLPLSRHITTEQPLSARNTHFPALSTMALPSEPRIWTKGEFTVSTDRSLLSVDSINAAFAQDFMYWTQPFPDDILRQILDQSFCFGVYKPNPTSDNLQQIGFARLVTDTITFAYLTDVYILPEYQGLGLGGWLLDCVDELIRPLPHLRWSMLRTSSEKSKQSYEKRMDMVVLDCGNTQEGAIMMGRKGKANMA</sequence>
<dbReference type="PROSITE" id="PS51186">
    <property type="entry name" value="GNAT"/>
    <property type="match status" value="1"/>
</dbReference>
<dbReference type="InterPro" id="IPR000182">
    <property type="entry name" value="GNAT_dom"/>
</dbReference>
<evidence type="ECO:0000259" key="1">
    <source>
        <dbReference type="PROSITE" id="PS50011"/>
    </source>
</evidence>
<protein>
    <recommendedName>
        <fullName evidence="5">N-acetyltransferase domain-containing protein</fullName>
    </recommendedName>
</protein>
<dbReference type="PANTHER" id="PTHR43233:SF1">
    <property type="entry name" value="FAMILY N-ACETYLTRANSFERASE, PUTATIVE (AFU_ORTHOLOGUE AFUA_6G03350)-RELATED"/>
    <property type="match status" value="1"/>
</dbReference>
<dbReference type="GO" id="GO:0005524">
    <property type="term" value="F:ATP binding"/>
    <property type="evidence" value="ECO:0007669"/>
    <property type="project" value="InterPro"/>
</dbReference>
<dbReference type="InterPro" id="IPR053144">
    <property type="entry name" value="Acetyltransferase_Butenolide"/>
</dbReference>
<gene>
    <name evidence="3" type="ORF">ATEG_00947</name>
</gene>
<evidence type="ECO:0008006" key="5">
    <source>
        <dbReference type="Google" id="ProtNLM"/>
    </source>
</evidence>
<dbReference type="SUPFAM" id="SSF55729">
    <property type="entry name" value="Acyl-CoA N-acyltransferases (Nat)"/>
    <property type="match status" value="1"/>
</dbReference>
<dbReference type="OrthoDB" id="5979581at2759"/>
<dbReference type="eggNOG" id="ENOG502SYW6">
    <property type="taxonomic scope" value="Eukaryota"/>
</dbReference>
<dbReference type="RefSeq" id="XP_001211033.1">
    <property type="nucleotide sequence ID" value="XM_001211033.1"/>
</dbReference>
<dbReference type="PROSITE" id="PS50011">
    <property type="entry name" value="PROTEIN_KINASE_DOM"/>
    <property type="match status" value="1"/>
</dbReference>
<dbReference type="HOGENOM" id="CLU_631603_0_0_1"/>
<accession>Q0CZD7</accession>
<reference evidence="4" key="1">
    <citation type="submission" date="2005-09" db="EMBL/GenBank/DDBJ databases">
        <title>Annotation of the Aspergillus terreus NIH2624 genome.</title>
        <authorList>
            <person name="Birren B.W."/>
            <person name="Lander E.S."/>
            <person name="Galagan J.E."/>
            <person name="Nusbaum C."/>
            <person name="Devon K."/>
            <person name="Henn M."/>
            <person name="Ma L.-J."/>
            <person name="Jaffe D.B."/>
            <person name="Butler J."/>
            <person name="Alvarez P."/>
            <person name="Gnerre S."/>
            <person name="Grabherr M."/>
            <person name="Kleber M."/>
            <person name="Mauceli E.W."/>
            <person name="Brockman W."/>
            <person name="Rounsley S."/>
            <person name="Young S.K."/>
            <person name="LaButti K."/>
            <person name="Pushparaj V."/>
            <person name="DeCaprio D."/>
            <person name="Crawford M."/>
            <person name="Koehrsen M."/>
            <person name="Engels R."/>
            <person name="Montgomery P."/>
            <person name="Pearson M."/>
            <person name="Howarth C."/>
            <person name="Larson L."/>
            <person name="Luoma S."/>
            <person name="White J."/>
            <person name="Alvarado L."/>
            <person name="Kodira C.D."/>
            <person name="Zeng Q."/>
            <person name="Oleary S."/>
            <person name="Yandava C."/>
            <person name="Denning D.W."/>
            <person name="Nierman W.C."/>
            <person name="Milne T."/>
            <person name="Madden K."/>
        </authorList>
    </citation>
    <scope>NUCLEOTIDE SEQUENCE [LARGE SCALE GENOMIC DNA]</scope>
    <source>
        <strain evidence="4">NIH 2624 / FGSC A1156</strain>
    </source>
</reference>
<dbReference type="PANTHER" id="PTHR43233">
    <property type="entry name" value="FAMILY N-ACETYLTRANSFERASE, PUTATIVE (AFU_ORTHOLOGUE AFUA_6G03350)-RELATED"/>
    <property type="match status" value="1"/>
</dbReference>
<name>Q0CZD7_ASPTN</name>
<dbReference type="Gene3D" id="1.10.510.10">
    <property type="entry name" value="Transferase(Phosphotransferase) domain 1"/>
    <property type="match status" value="1"/>
</dbReference>
<dbReference type="InterPro" id="IPR016181">
    <property type="entry name" value="Acyl_CoA_acyltransferase"/>
</dbReference>
<dbReference type="EMBL" id="CH476594">
    <property type="protein sequence ID" value="EAU39593.1"/>
    <property type="molecule type" value="Genomic_DNA"/>
</dbReference>
<dbReference type="STRING" id="341663.Q0CZD7"/>
<dbReference type="SUPFAM" id="SSF56112">
    <property type="entry name" value="Protein kinase-like (PK-like)"/>
    <property type="match status" value="1"/>
</dbReference>
<dbReference type="Gene3D" id="3.40.630.30">
    <property type="match status" value="1"/>
</dbReference>
<dbReference type="InterPro" id="IPR011009">
    <property type="entry name" value="Kinase-like_dom_sf"/>
</dbReference>
<dbReference type="Pfam" id="PF00583">
    <property type="entry name" value="Acetyltransf_1"/>
    <property type="match status" value="1"/>
</dbReference>
<dbReference type="GO" id="GO:0004672">
    <property type="term" value="F:protein kinase activity"/>
    <property type="evidence" value="ECO:0007669"/>
    <property type="project" value="InterPro"/>
</dbReference>
<evidence type="ECO:0000313" key="4">
    <source>
        <dbReference type="Proteomes" id="UP000007963"/>
    </source>
</evidence>
<organism evidence="3 4">
    <name type="scientific">Aspergillus terreus (strain NIH 2624 / FGSC A1156)</name>
    <dbReference type="NCBI Taxonomy" id="341663"/>
    <lineage>
        <taxon>Eukaryota</taxon>
        <taxon>Fungi</taxon>
        <taxon>Dikarya</taxon>
        <taxon>Ascomycota</taxon>
        <taxon>Pezizomycotina</taxon>
        <taxon>Eurotiomycetes</taxon>
        <taxon>Eurotiomycetidae</taxon>
        <taxon>Eurotiales</taxon>
        <taxon>Aspergillaceae</taxon>
        <taxon>Aspergillus</taxon>
        <taxon>Aspergillus subgen. Circumdati</taxon>
    </lineage>
</organism>
<dbReference type="InterPro" id="IPR000719">
    <property type="entry name" value="Prot_kinase_dom"/>
</dbReference>
<dbReference type="GO" id="GO:0016747">
    <property type="term" value="F:acyltransferase activity, transferring groups other than amino-acyl groups"/>
    <property type="evidence" value="ECO:0007669"/>
    <property type="project" value="InterPro"/>
</dbReference>